<evidence type="ECO:0000313" key="2">
    <source>
        <dbReference type="EMBL" id="JAT64875.1"/>
    </source>
</evidence>
<feature type="compositionally biased region" description="Basic and acidic residues" evidence="1">
    <location>
        <begin position="107"/>
        <end position="126"/>
    </location>
</feature>
<dbReference type="EMBL" id="GDJX01003061">
    <property type="protein sequence ID" value="JAT64875.1"/>
    <property type="molecule type" value="Transcribed_RNA"/>
</dbReference>
<feature type="compositionally biased region" description="Basic residues" evidence="1">
    <location>
        <begin position="127"/>
        <end position="142"/>
    </location>
</feature>
<evidence type="ECO:0000256" key="1">
    <source>
        <dbReference type="SAM" id="MobiDB-lite"/>
    </source>
</evidence>
<dbReference type="AlphaFoldDB" id="A0A1D1ZDE9"/>
<feature type="compositionally biased region" description="Basic residues" evidence="1">
    <location>
        <begin position="97"/>
        <end position="106"/>
    </location>
</feature>
<accession>A0A1D1ZDE9</accession>
<reference evidence="2" key="1">
    <citation type="submission" date="2015-07" db="EMBL/GenBank/DDBJ databases">
        <title>Transcriptome Assembly of Anthurium amnicola.</title>
        <authorList>
            <person name="Suzuki J."/>
        </authorList>
    </citation>
    <scope>NUCLEOTIDE SEQUENCE</scope>
</reference>
<feature type="compositionally biased region" description="Basic and acidic residues" evidence="1">
    <location>
        <begin position="143"/>
        <end position="154"/>
    </location>
</feature>
<sequence>MVVSAGGDVVFAAKRIHLRLVLSDGAGLAFSSRIRWLSSACHPNVVPILGYAEAPGEGRPLRVRGHEEPGLPSSPTPGYVGPLEDADGLADPAAGRGGRRAGHRAPARSDRRRRQEGPSRKDQSRRVRERRSRSRRCSHRLQTRPEESRSGGGR</sequence>
<organism evidence="2">
    <name type="scientific">Anthurium amnicola</name>
    <dbReference type="NCBI Taxonomy" id="1678845"/>
    <lineage>
        <taxon>Eukaryota</taxon>
        <taxon>Viridiplantae</taxon>
        <taxon>Streptophyta</taxon>
        <taxon>Embryophyta</taxon>
        <taxon>Tracheophyta</taxon>
        <taxon>Spermatophyta</taxon>
        <taxon>Magnoliopsida</taxon>
        <taxon>Liliopsida</taxon>
        <taxon>Araceae</taxon>
        <taxon>Pothoideae</taxon>
        <taxon>Potheae</taxon>
        <taxon>Anthurium</taxon>
    </lineage>
</organism>
<gene>
    <name evidence="2" type="primary">uvrC_5</name>
    <name evidence="2" type="ORF">g.48911</name>
</gene>
<name>A0A1D1ZDE9_9ARAE</name>
<feature type="region of interest" description="Disordered" evidence="1">
    <location>
        <begin position="55"/>
        <end position="154"/>
    </location>
</feature>
<protein>
    <submittedName>
        <fullName evidence="2">UvrABC system protein C</fullName>
    </submittedName>
</protein>
<proteinExistence type="predicted"/>